<feature type="transmembrane region" description="Helical" evidence="6">
    <location>
        <begin position="213"/>
        <end position="239"/>
    </location>
</feature>
<dbReference type="Gene3D" id="1.10.3730.20">
    <property type="match status" value="1"/>
</dbReference>
<keyword evidence="3 6" id="KW-0812">Transmembrane</keyword>
<keyword evidence="5 6" id="KW-0472">Membrane</keyword>
<evidence type="ECO:0000256" key="3">
    <source>
        <dbReference type="ARBA" id="ARBA00022692"/>
    </source>
</evidence>
<keyword evidence="2" id="KW-1003">Cell membrane</keyword>
<name>A0A7W8L9I5_9BURK</name>
<feature type="transmembrane region" description="Helical" evidence="6">
    <location>
        <begin position="183"/>
        <end position="201"/>
    </location>
</feature>
<comment type="caution">
    <text evidence="8">The sequence shown here is derived from an EMBL/GenBank/DDBJ whole genome shotgun (WGS) entry which is preliminary data.</text>
</comment>
<feature type="transmembrane region" description="Helical" evidence="6">
    <location>
        <begin position="277"/>
        <end position="294"/>
    </location>
</feature>
<sequence length="381" mass="40492">MAACCEFDPSPQQWSVNYLFCCEHEVEVVKSGYAAIFTALAAAALFGAATPLAKALLGSVSPFMLAGLFYLGSGLGLGVGIAWRAFRSRGRQSGAHHRITQGELPWLIGAIAMGGVAGPALLMLGLSTTPAATSSLLLNLEGVLTAVIAWVVFRENVDIQVFLGMVAIVAGGVLLSWHPGQTGVPVGALLIVGACLCWAIDNNLTRKVSANDAMVIACLKGLVAGPVNLGIALAAGASLPSAGTMAAAMLTGLSGYGISLVLFVIALRHLGTARTGAYFSVAPLFGVILSLIIWPALPNPSFWIAAGLMALGIWLHVRERHEHEHSHEFLEHTHRHRHDAHHQHEHDFPYAGDEPHTHPHVHLPVTHSHAHFPDIHHRHPH</sequence>
<evidence type="ECO:0000256" key="6">
    <source>
        <dbReference type="SAM" id="Phobius"/>
    </source>
</evidence>
<accession>A0A7W8L9I5</accession>
<dbReference type="PANTHER" id="PTHR42920">
    <property type="entry name" value="OS03G0707200 PROTEIN-RELATED"/>
    <property type="match status" value="1"/>
</dbReference>
<feature type="transmembrane region" description="Helical" evidence="6">
    <location>
        <begin position="33"/>
        <end position="57"/>
    </location>
</feature>
<evidence type="ECO:0000256" key="1">
    <source>
        <dbReference type="ARBA" id="ARBA00004651"/>
    </source>
</evidence>
<gene>
    <name evidence="8" type="ORF">HDG41_004992</name>
</gene>
<feature type="domain" description="EamA" evidence="7">
    <location>
        <begin position="187"/>
        <end position="315"/>
    </location>
</feature>
<evidence type="ECO:0000313" key="9">
    <source>
        <dbReference type="Proteomes" id="UP000592820"/>
    </source>
</evidence>
<keyword evidence="4 6" id="KW-1133">Transmembrane helix</keyword>
<dbReference type="Pfam" id="PF00892">
    <property type="entry name" value="EamA"/>
    <property type="match status" value="2"/>
</dbReference>
<feature type="transmembrane region" description="Helical" evidence="6">
    <location>
        <begin position="159"/>
        <end position="177"/>
    </location>
</feature>
<evidence type="ECO:0000313" key="8">
    <source>
        <dbReference type="EMBL" id="MBB5402906.1"/>
    </source>
</evidence>
<feature type="transmembrane region" description="Helical" evidence="6">
    <location>
        <begin position="104"/>
        <end position="126"/>
    </location>
</feature>
<evidence type="ECO:0000256" key="2">
    <source>
        <dbReference type="ARBA" id="ARBA00022475"/>
    </source>
</evidence>
<comment type="subcellular location">
    <subcellularLocation>
        <location evidence="1">Cell membrane</location>
        <topology evidence="1">Multi-pass membrane protein</topology>
    </subcellularLocation>
</comment>
<dbReference type="InterPro" id="IPR037185">
    <property type="entry name" value="EmrE-like"/>
</dbReference>
<protein>
    <submittedName>
        <fullName evidence="8">Drug/metabolite transporter (DMT)-like permease</fullName>
    </submittedName>
</protein>
<organism evidence="8 9">
    <name type="scientific">Paraburkholderia youngii</name>
    <dbReference type="NCBI Taxonomy" id="2782701"/>
    <lineage>
        <taxon>Bacteria</taxon>
        <taxon>Pseudomonadati</taxon>
        <taxon>Pseudomonadota</taxon>
        <taxon>Betaproteobacteria</taxon>
        <taxon>Burkholderiales</taxon>
        <taxon>Burkholderiaceae</taxon>
        <taxon>Paraburkholderia</taxon>
    </lineage>
</organism>
<feature type="transmembrane region" description="Helical" evidence="6">
    <location>
        <begin position="300"/>
        <end position="317"/>
    </location>
</feature>
<feature type="transmembrane region" description="Helical" evidence="6">
    <location>
        <begin position="63"/>
        <end position="83"/>
    </location>
</feature>
<feature type="transmembrane region" description="Helical" evidence="6">
    <location>
        <begin position="245"/>
        <end position="265"/>
    </location>
</feature>
<dbReference type="AlphaFoldDB" id="A0A7W8L9I5"/>
<dbReference type="GO" id="GO:0005886">
    <property type="term" value="C:plasma membrane"/>
    <property type="evidence" value="ECO:0007669"/>
    <property type="project" value="UniProtKB-SubCell"/>
</dbReference>
<feature type="domain" description="EamA" evidence="7">
    <location>
        <begin position="35"/>
        <end position="176"/>
    </location>
</feature>
<evidence type="ECO:0000256" key="5">
    <source>
        <dbReference type="ARBA" id="ARBA00023136"/>
    </source>
</evidence>
<dbReference type="InterPro" id="IPR000620">
    <property type="entry name" value="EamA_dom"/>
</dbReference>
<dbReference type="EMBL" id="JACHDE010000010">
    <property type="protein sequence ID" value="MBB5402906.1"/>
    <property type="molecule type" value="Genomic_DNA"/>
</dbReference>
<dbReference type="SUPFAM" id="SSF103481">
    <property type="entry name" value="Multidrug resistance efflux transporter EmrE"/>
    <property type="match status" value="2"/>
</dbReference>
<proteinExistence type="predicted"/>
<reference evidence="8 9" key="1">
    <citation type="submission" date="2020-08" db="EMBL/GenBank/DDBJ databases">
        <title>Genomic Encyclopedia of Type Strains, Phase IV (KMG-V): Genome sequencing to study the core and pangenomes of soil and plant-associated prokaryotes.</title>
        <authorList>
            <person name="Whitman W."/>
        </authorList>
    </citation>
    <scope>NUCLEOTIDE SEQUENCE [LARGE SCALE GENOMIC DNA]</scope>
    <source>
        <strain evidence="8 9">JPY162</strain>
    </source>
</reference>
<dbReference type="Proteomes" id="UP000592820">
    <property type="component" value="Unassembled WGS sequence"/>
</dbReference>
<dbReference type="InterPro" id="IPR051258">
    <property type="entry name" value="Diverse_Substrate_Transporter"/>
</dbReference>
<evidence type="ECO:0000259" key="7">
    <source>
        <dbReference type="Pfam" id="PF00892"/>
    </source>
</evidence>
<evidence type="ECO:0000256" key="4">
    <source>
        <dbReference type="ARBA" id="ARBA00022989"/>
    </source>
</evidence>
<dbReference type="PANTHER" id="PTHR42920:SF11">
    <property type="entry name" value="INNER MEMBRANE PROTEIN YTFF"/>
    <property type="match status" value="1"/>
</dbReference>
<feature type="transmembrane region" description="Helical" evidence="6">
    <location>
        <begin position="132"/>
        <end position="152"/>
    </location>
</feature>